<organism evidence="1 2">
    <name type="scientific">Capnocytophaga sputigena</name>
    <dbReference type="NCBI Taxonomy" id="1019"/>
    <lineage>
        <taxon>Bacteria</taxon>
        <taxon>Pseudomonadati</taxon>
        <taxon>Bacteroidota</taxon>
        <taxon>Flavobacteriia</taxon>
        <taxon>Flavobacteriales</taxon>
        <taxon>Flavobacteriaceae</taxon>
        <taxon>Capnocytophaga</taxon>
    </lineage>
</organism>
<evidence type="ECO:0000313" key="2">
    <source>
        <dbReference type="Proteomes" id="UP000217334"/>
    </source>
</evidence>
<name>A0A250F2Y2_CAPSP</name>
<accession>A0A250F2Y2</accession>
<sequence>MIFCFIFAEKTYSYRYTLPKFLAHTARSFNKFYKPDYQSLLEYVMYGRFANAPKNKSLTYNYIHLTINPVIYEIIIYHFPMFMQL</sequence>
<protein>
    <submittedName>
        <fullName evidence="1">Uncharacterized protein</fullName>
    </submittedName>
</protein>
<reference evidence="2" key="1">
    <citation type="submission" date="2017-06" db="EMBL/GenBank/DDBJ databases">
        <title>Capnocytophaga spp. assemblies.</title>
        <authorList>
            <person name="Gulvik C.A."/>
        </authorList>
    </citation>
    <scope>NUCLEOTIDE SEQUENCE [LARGE SCALE GENOMIC DNA]</scope>
    <source>
        <strain evidence="2">H4486</strain>
    </source>
</reference>
<proteinExistence type="predicted"/>
<evidence type="ECO:0000313" key="1">
    <source>
        <dbReference type="EMBL" id="ATA79502.1"/>
    </source>
</evidence>
<gene>
    <name evidence="1" type="ORF">CGC59_07375</name>
</gene>
<dbReference type="EMBL" id="CP022383">
    <property type="protein sequence ID" value="ATA79502.1"/>
    <property type="molecule type" value="Genomic_DNA"/>
</dbReference>
<dbReference type="AlphaFoldDB" id="A0A250F2Y2"/>
<dbReference type="Proteomes" id="UP000217334">
    <property type="component" value="Chromosome"/>
</dbReference>